<feature type="compositionally biased region" description="Basic and acidic residues" evidence="1">
    <location>
        <begin position="162"/>
        <end position="176"/>
    </location>
</feature>
<dbReference type="EMBL" id="HBFR01033620">
    <property type="protein sequence ID" value="CAD8897333.1"/>
    <property type="molecule type" value="Transcribed_RNA"/>
</dbReference>
<evidence type="ECO:0000256" key="1">
    <source>
        <dbReference type="SAM" id="MobiDB-lite"/>
    </source>
</evidence>
<proteinExistence type="predicted"/>
<evidence type="ECO:0000313" key="2">
    <source>
        <dbReference type="EMBL" id="CAD8897333.1"/>
    </source>
</evidence>
<reference evidence="2" key="1">
    <citation type="submission" date="2021-01" db="EMBL/GenBank/DDBJ databases">
        <authorList>
            <person name="Corre E."/>
            <person name="Pelletier E."/>
            <person name="Niang G."/>
            <person name="Scheremetjew M."/>
            <person name="Finn R."/>
            <person name="Kale V."/>
            <person name="Holt S."/>
            <person name="Cochrane G."/>
            <person name="Meng A."/>
            <person name="Brown T."/>
            <person name="Cohen L."/>
        </authorList>
    </citation>
    <scope>NUCLEOTIDE SEQUENCE</scope>
    <source>
        <strain evidence="2">308</strain>
    </source>
</reference>
<feature type="region of interest" description="Disordered" evidence="1">
    <location>
        <begin position="155"/>
        <end position="197"/>
    </location>
</feature>
<dbReference type="AlphaFoldDB" id="A0A7S1FZV5"/>
<gene>
    <name evidence="2" type="ORF">CHYS00102_LOCUS24547</name>
</gene>
<feature type="region of interest" description="Disordered" evidence="1">
    <location>
        <begin position="256"/>
        <end position="290"/>
    </location>
</feature>
<sequence>MDDEKHLSSLLSTNEALKSVEKSIEPYLDILWTGSLRGNNKDDERLSKKPNSCGNREIEPTSVERAEIQCLVGLTLGTIRFALAGKVCRGEKKIEAIASREKAELNQFRKHLVTLRNLRKTCMAGSQQNDGITVGHKGSLKNEITNKIKGADEFATTSSRTKSKETTTLEGGGKDFDDTDESNGENYGLDNTDVDDENDIITLPDGEEKVPEAVWKENRSKLRKVIDREAGRRMVVAGLGIGSHLVKPSSSLATLGDRNEEVGDGGDVCKVSNKYSGGGTKKKRKKRKSK</sequence>
<feature type="compositionally biased region" description="Basic residues" evidence="1">
    <location>
        <begin position="280"/>
        <end position="290"/>
    </location>
</feature>
<accession>A0A7S1FZV5</accession>
<name>A0A7S1FZV5_9STRA</name>
<protein>
    <submittedName>
        <fullName evidence="2">Uncharacterized protein</fullName>
    </submittedName>
</protein>
<organism evidence="2">
    <name type="scientific">Corethron hystrix</name>
    <dbReference type="NCBI Taxonomy" id="216773"/>
    <lineage>
        <taxon>Eukaryota</taxon>
        <taxon>Sar</taxon>
        <taxon>Stramenopiles</taxon>
        <taxon>Ochrophyta</taxon>
        <taxon>Bacillariophyta</taxon>
        <taxon>Coscinodiscophyceae</taxon>
        <taxon>Corethrophycidae</taxon>
        <taxon>Corethrales</taxon>
        <taxon>Corethraceae</taxon>
        <taxon>Corethron</taxon>
    </lineage>
</organism>